<dbReference type="AlphaFoldDB" id="A0A6M5YNK8"/>
<keyword evidence="2 5" id="KW-0812">Transmembrane</keyword>
<evidence type="ECO:0000256" key="4">
    <source>
        <dbReference type="ARBA" id="ARBA00023136"/>
    </source>
</evidence>
<dbReference type="InterPro" id="IPR007343">
    <property type="entry name" value="Uncharacterised_pept_Zn_put"/>
</dbReference>
<dbReference type="GO" id="GO:0008237">
    <property type="term" value="F:metallopeptidase activity"/>
    <property type="evidence" value="ECO:0007669"/>
    <property type="project" value="UniProtKB-KW"/>
</dbReference>
<accession>A0A6M5YNK8</accession>
<evidence type="ECO:0000256" key="1">
    <source>
        <dbReference type="ARBA" id="ARBA00004167"/>
    </source>
</evidence>
<evidence type="ECO:0000313" key="7">
    <source>
        <dbReference type="Proteomes" id="UP000503447"/>
    </source>
</evidence>
<keyword evidence="3 5" id="KW-1133">Transmembrane helix</keyword>
<dbReference type="Proteomes" id="UP000503447">
    <property type="component" value="Chromosome"/>
</dbReference>
<evidence type="ECO:0000256" key="2">
    <source>
        <dbReference type="ARBA" id="ARBA00022692"/>
    </source>
</evidence>
<dbReference type="Pfam" id="PF04228">
    <property type="entry name" value="Zn_peptidase"/>
    <property type="match status" value="1"/>
</dbReference>
<evidence type="ECO:0000313" key="6">
    <source>
        <dbReference type="EMBL" id="QJW94831.1"/>
    </source>
</evidence>
<name>A0A6M5YNK8_9BACT</name>
<keyword evidence="7" id="KW-1185">Reference proteome</keyword>
<evidence type="ECO:0000256" key="3">
    <source>
        <dbReference type="ARBA" id="ARBA00022989"/>
    </source>
</evidence>
<dbReference type="GO" id="GO:0016020">
    <property type="term" value="C:membrane"/>
    <property type="evidence" value="ECO:0007669"/>
    <property type="project" value="UniProtKB-SubCell"/>
</dbReference>
<feature type="transmembrane region" description="Helical" evidence="5">
    <location>
        <begin position="20"/>
        <end position="41"/>
    </location>
</feature>
<keyword evidence="4 5" id="KW-0472">Membrane</keyword>
<keyword evidence="6" id="KW-0378">Hydrolase</keyword>
<dbReference type="RefSeq" id="WP_171470747.1">
    <property type="nucleotide sequence ID" value="NZ_CP053452.2"/>
</dbReference>
<keyword evidence="6" id="KW-0645">Protease</keyword>
<dbReference type="PANTHER" id="PTHR30168">
    <property type="entry name" value="PUTATIVE MEMBRANE PROTEIN YPFJ"/>
    <property type="match status" value="1"/>
</dbReference>
<gene>
    <name evidence="6" type="ORF">FTUN_2357</name>
</gene>
<comment type="subcellular location">
    <subcellularLocation>
        <location evidence="1">Membrane</location>
        <topology evidence="1">Single-pass membrane protein</topology>
    </subcellularLocation>
</comment>
<organism evidence="6 7">
    <name type="scientific">Frigoriglobus tundricola</name>
    <dbReference type="NCBI Taxonomy" id="2774151"/>
    <lineage>
        <taxon>Bacteria</taxon>
        <taxon>Pseudomonadati</taxon>
        <taxon>Planctomycetota</taxon>
        <taxon>Planctomycetia</taxon>
        <taxon>Gemmatales</taxon>
        <taxon>Gemmataceae</taxon>
        <taxon>Frigoriglobus</taxon>
    </lineage>
</organism>
<dbReference type="KEGG" id="ftj:FTUN_2357"/>
<reference evidence="7" key="1">
    <citation type="submission" date="2020-05" db="EMBL/GenBank/DDBJ databases">
        <title>Frigoriglobus tundricola gen. nov., sp. nov., a psychrotolerant cellulolytic planctomycete of the family Gemmataceae with two divergent copies of 16S rRNA gene.</title>
        <authorList>
            <person name="Kulichevskaya I.S."/>
            <person name="Ivanova A.A."/>
            <person name="Naumoff D.G."/>
            <person name="Beletsky A.V."/>
            <person name="Rijpstra W.I.C."/>
            <person name="Sinninghe Damste J.S."/>
            <person name="Mardanov A.V."/>
            <person name="Ravin N.V."/>
            <person name="Dedysh S.N."/>
        </authorList>
    </citation>
    <scope>NUCLEOTIDE SEQUENCE [LARGE SCALE GENOMIC DNA]</scope>
    <source>
        <strain evidence="7">PL17</strain>
    </source>
</reference>
<sequence>MRLDDAPESDNVTDSRGMGGKLAIGGGGGLLLLILGLVFGVDLGGVRPAASTSGPPDKETLVFTKKVLGTTEEVWTAEFKKMGKKYREPKLDLFTERVKTGCGTAPSAVGPFYCPPDETVYIDPTFFNELEQKLGGSKADFSKAYVIAHEVGHHVQKLLGFSARAHDNDASVRLELQADYLAGVWAHHGQEKFKFIEPGDVEAAIKSANAIGDDRLQKRSGSFVHPEQFTHGTSRQRVYFFKRGLKTGDASMATLQKFFEEPMGRNGELRDF</sequence>
<keyword evidence="6" id="KW-0482">Metalloprotease</keyword>
<protein>
    <submittedName>
        <fullName evidence="6">YpfJ protein, zinc metalloprotease superfamily</fullName>
    </submittedName>
</protein>
<dbReference type="EMBL" id="CP053452">
    <property type="protein sequence ID" value="QJW94831.1"/>
    <property type="molecule type" value="Genomic_DNA"/>
</dbReference>
<dbReference type="GO" id="GO:0006508">
    <property type="term" value="P:proteolysis"/>
    <property type="evidence" value="ECO:0007669"/>
    <property type="project" value="UniProtKB-KW"/>
</dbReference>
<proteinExistence type="predicted"/>
<dbReference type="PANTHER" id="PTHR30168:SF0">
    <property type="entry name" value="INNER MEMBRANE PROTEIN"/>
    <property type="match status" value="1"/>
</dbReference>
<evidence type="ECO:0000256" key="5">
    <source>
        <dbReference type="SAM" id="Phobius"/>
    </source>
</evidence>